<accession>A0A6N3H5F6</accession>
<name>A0A6N3H5F6_CLOBU</name>
<proteinExistence type="predicted"/>
<evidence type="ECO:0000313" key="1">
    <source>
        <dbReference type="EMBL" id="VYU71129.1"/>
    </source>
</evidence>
<dbReference type="EMBL" id="CACRTU010000042">
    <property type="protein sequence ID" value="VYU71129.1"/>
    <property type="molecule type" value="Genomic_DNA"/>
</dbReference>
<sequence length="58" mass="6594">MKHRRDKKKILILSALTIICIGLFLFQGLNSRNFDYNISRRIPKIIAMCLTGTSIAVS</sequence>
<evidence type="ECO:0008006" key="2">
    <source>
        <dbReference type="Google" id="ProtNLM"/>
    </source>
</evidence>
<protein>
    <recommendedName>
        <fullName evidence="2">Iron ABC transporter permease</fullName>
    </recommendedName>
</protein>
<gene>
    <name evidence="1" type="ORF">CBLFYP62_03492</name>
</gene>
<organism evidence="1">
    <name type="scientific">Clostridium butyricum</name>
    <dbReference type="NCBI Taxonomy" id="1492"/>
    <lineage>
        <taxon>Bacteria</taxon>
        <taxon>Bacillati</taxon>
        <taxon>Bacillota</taxon>
        <taxon>Clostridia</taxon>
        <taxon>Eubacteriales</taxon>
        <taxon>Clostridiaceae</taxon>
        <taxon>Clostridium</taxon>
    </lineage>
</organism>
<reference evidence="1" key="1">
    <citation type="submission" date="2019-11" db="EMBL/GenBank/DDBJ databases">
        <authorList>
            <person name="Feng L."/>
        </authorList>
    </citation>
    <scope>NUCLEOTIDE SEQUENCE</scope>
    <source>
        <strain evidence="1">CButyricumLFYP62</strain>
    </source>
</reference>
<dbReference type="AlphaFoldDB" id="A0A6N3H5F6"/>